<dbReference type="RefSeq" id="WP_378971177.1">
    <property type="nucleotide sequence ID" value="NZ_JBHTBJ010000016.1"/>
</dbReference>
<evidence type="ECO:0008006" key="3">
    <source>
        <dbReference type="Google" id="ProtNLM"/>
    </source>
</evidence>
<protein>
    <recommendedName>
        <fullName evidence="3">Transcriptional regulator</fullName>
    </recommendedName>
</protein>
<dbReference type="EMBL" id="JBHTBJ010000016">
    <property type="protein sequence ID" value="MFC7276620.1"/>
    <property type="molecule type" value="Genomic_DNA"/>
</dbReference>
<evidence type="ECO:0000313" key="2">
    <source>
        <dbReference type="Proteomes" id="UP001596548"/>
    </source>
</evidence>
<reference evidence="2" key="1">
    <citation type="journal article" date="2019" name="Int. J. Syst. Evol. Microbiol.">
        <title>The Global Catalogue of Microorganisms (GCM) 10K type strain sequencing project: providing services to taxonomists for standard genome sequencing and annotation.</title>
        <authorList>
            <consortium name="The Broad Institute Genomics Platform"/>
            <consortium name="The Broad Institute Genome Sequencing Center for Infectious Disease"/>
            <person name="Wu L."/>
            <person name="Ma J."/>
        </authorList>
    </citation>
    <scope>NUCLEOTIDE SEQUENCE [LARGE SCALE GENOMIC DNA]</scope>
    <source>
        <strain evidence="2">XZYJT-10</strain>
    </source>
</reference>
<keyword evidence="2" id="KW-1185">Reference proteome</keyword>
<dbReference type="Proteomes" id="UP001596548">
    <property type="component" value="Unassembled WGS sequence"/>
</dbReference>
<organism evidence="1 2">
    <name type="scientific">Paractinoplanes rhizophilus</name>
    <dbReference type="NCBI Taxonomy" id="1416877"/>
    <lineage>
        <taxon>Bacteria</taxon>
        <taxon>Bacillati</taxon>
        <taxon>Actinomycetota</taxon>
        <taxon>Actinomycetes</taxon>
        <taxon>Micromonosporales</taxon>
        <taxon>Micromonosporaceae</taxon>
        <taxon>Paractinoplanes</taxon>
    </lineage>
</organism>
<comment type="caution">
    <text evidence="1">The sequence shown here is derived from an EMBL/GenBank/DDBJ whole genome shotgun (WGS) entry which is preliminary data.</text>
</comment>
<name>A0ABW2HYE8_9ACTN</name>
<gene>
    <name evidence="1" type="ORF">ACFQS1_21725</name>
</gene>
<proteinExistence type="predicted"/>
<sequence>MALLDSSRLFSNLRSVQEVGTMTRAERAPSGSRYADQRHYAVPARLSDLRGPRGGMVTLDRSLDWSGDATYDLDDAGDLQLMYQTVLNQAATAEDLSRWLDGDLLRRLWPNLWLPARLRALWQSRFPELAAPPRALAG</sequence>
<accession>A0ABW2HYE8</accession>
<evidence type="ECO:0000313" key="1">
    <source>
        <dbReference type="EMBL" id="MFC7276620.1"/>
    </source>
</evidence>